<reference evidence="5 6" key="1">
    <citation type="journal article" date="2017" name="Mycologia">
        <title>Bifiguratus adelaidae, gen. et sp. nov., a new member of Mucoromycotina in endophytic and soil-dwelling habitats.</title>
        <authorList>
            <person name="Torres-Cruz T.J."/>
            <person name="Billingsley Tobias T.L."/>
            <person name="Almatruk M."/>
            <person name="Hesse C."/>
            <person name="Kuske C.R."/>
            <person name="Desiro A."/>
            <person name="Benucci G.M."/>
            <person name="Bonito G."/>
            <person name="Stajich J.E."/>
            <person name="Dunlap C."/>
            <person name="Arnold A.E."/>
            <person name="Porras-Alfaro A."/>
        </authorList>
    </citation>
    <scope>NUCLEOTIDE SEQUENCE [LARGE SCALE GENOMIC DNA]</scope>
    <source>
        <strain evidence="5 6">AZ0501</strain>
    </source>
</reference>
<organism evidence="5 6">
    <name type="scientific">Bifiguratus adelaidae</name>
    <dbReference type="NCBI Taxonomy" id="1938954"/>
    <lineage>
        <taxon>Eukaryota</taxon>
        <taxon>Fungi</taxon>
        <taxon>Fungi incertae sedis</taxon>
        <taxon>Mucoromycota</taxon>
        <taxon>Mucoromycotina</taxon>
        <taxon>Endogonomycetes</taxon>
        <taxon>Endogonales</taxon>
        <taxon>Endogonales incertae sedis</taxon>
        <taxon>Bifiguratus</taxon>
    </lineage>
</organism>
<dbReference type="GO" id="GO:0006396">
    <property type="term" value="P:RNA processing"/>
    <property type="evidence" value="ECO:0007669"/>
    <property type="project" value="TreeGrafter"/>
</dbReference>
<accession>A0A261XWU8</accession>
<comment type="subcellular location">
    <subcellularLocation>
        <location evidence="1">Nucleus</location>
        <location evidence="1">Nucleolus</location>
    </subcellularLocation>
</comment>
<proteinExistence type="predicted"/>
<evidence type="ECO:0000256" key="3">
    <source>
        <dbReference type="SAM" id="MobiDB-lite"/>
    </source>
</evidence>
<dbReference type="PANTHER" id="PTHR21686:SF12">
    <property type="entry name" value="DEOXYNUCLEOTIDYLTRANSFERASE TERMINAL-INTERACTING PROTEIN 2"/>
    <property type="match status" value="1"/>
</dbReference>
<dbReference type="Pfam" id="PF08698">
    <property type="entry name" value="Fcf2"/>
    <property type="match status" value="1"/>
</dbReference>
<dbReference type="Proteomes" id="UP000242875">
    <property type="component" value="Unassembled WGS sequence"/>
</dbReference>
<feature type="compositionally biased region" description="Basic and acidic residues" evidence="3">
    <location>
        <begin position="267"/>
        <end position="307"/>
    </location>
</feature>
<gene>
    <name evidence="5" type="ORF">BZG36_04427</name>
</gene>
<protein>
    <recommendedName>
        <fullName evidence="4">Fcf2 pre-rRNA processing C-terminal domain-containing protein</fullName>
    </recommendedName>
</protein>
<evidence type="ECO:0000313" key="6">
    <source>
        <dbReference type="Proteomes" id="UP000242875"/>
    </source>
</evidence>
<evidence type="ECO:0000256" key="2">
    <source>
        <dbReference type="ARBA" id="ARBA00023242"/>
    </source>
</evidence>
<feature type="compositionally biased region" description="Polar residues" evidence="3">
    <location>
        <begin position="19"/>
        <end position="37"/>
    </location>
</feature>
<feature type="compositionally biased region" description="Acidic residues" evidence="3">
    <location>
        <begin position="157"/>
        <end position="166"/>
    </location>
</feature>
<dbReference type="GO" id="GO:0003723">
    <property type="term" value="F:RNA binding"/>
    <property type="evidence" value="ECO:0007669"/>
    <property type="project" value="TreeGrafter"/>
</dbReference>
<feature type="domain" description="Fcf2 pre-rRNA processing C-terminal" evidence="4">
    <location>
        <begin position="305"/>
        <end position="399"/>
    </location>
</feature>
<feature type="compositionally biased region" description="Basic and acidic residues" evidence="3">
    <location>
        <begin position="122"/>
        <end position="147"/>
    </location>
</feature>
<keyword evidence="2" id="KW-0539">Nucleus</keyword>
<dbReference type="OrthoDB" id="427886at2759"/>
<feature type="region of interest" description="Disordered" evidence="3">
    <location>
        <begin position="1"/>
        <end position="209"/>
    </location>
</feature>
<dbReference type="InterPro" id="IPR014810">
    <property type="entry name" value="Fcf2_C"/>
</dbReference>
<keyword evidence="6" id="KW-1185">Reference proteome</keyword>
<feature type="compositionally biased region" description="Polar residues" evidence="3">
    <location>
        <begin position="107"/>
        <end position="121"/>
    </location>
</feature>
<sequence length="428" mass="48482">MSLKTDTTPIATRLRSRSPARSVTPETMPMQSSTTQRKITRPTTKTSPAPTTRRSTRSRIAKDKETEESVSVPVAYVEIDSQASKEVTLDLAYSSDVSRDATPQPPTSAAITSKTSKPSSSDGRDSVEETTQKERNNARITSTRDSETPTLSQPTTDGEDEDEADGEALVPVEQENDVNTEDESDDSENLAEDSSSDDSEDEEEDEDLDYLLEAARQSLSMQENEVIKVPVDKTLIKIPKLNPHMDINKHLPITKDSSTGGYKFREDVLSNEKTSKGEYKSNGKAVERAVEEPRLTAKQRKEQREATTGKGWFDMPKAEMTPELERDLQILKLRNVLDPKRHYKKEGKKQSMPEYFQVGTVIEGPTEFFSSRLTNKERKKTIVDELMADHERRQYYKRKFLDIQDSRMSGGRAYYKKKKSARTKEYLK</sequence>
<dbReference type="AlphaFoldDB" id="A0A261XWU8"/>
<dbReference type="PANTHER" id="PTHR21686">
    <property type="entry name" value="DEOXYNUCLEOTIDYLTRANSFERASE TERMINAL-INTERACTING PROTEIN 2"/>
    <property type="match status" value="1"/>
</dbReference>
<dbReference type="GO" id="GO:0005730">
    <property type="term" value="C:nucleolus"/>
    <property type="evidence" value="ECO:0007669"/>
    <property type="project" value="UniProtKB-SubCell"/>
</dbReference>
<evidence type="ECO:0000259" key="4">
    <source>
        <dbReference type="Pfam" id="PF08698"/>
    </source>
</evidence>
<evidence type="ECO:0000256" key="1">
    <source>
        <dbReference type="ARBA" id="ARBA00004604"/>
    </source>
</evidence>
<feature type="compositionally biased region" description="Polar residues" evidence="3">
    <location>
        <begin position="1"/>
        <end position="10"/>
    </location>
</feature>
<comment type="caution">
    <text evidence="5">The sequence shown here is derived from an EMBL/GenBank/DDBJ whole genome shotgun (WGS) entry which is preliminary data.</text>
</comment>
<evidence type="ECO:0000313" key="5">
    <source>
        <dbReference type="EMBL" id="OZJ02798.1"/>
    </source>
</evidence>
<dbReference type="EMBL" id="MVBO01000125">
    <property type="protein sequence ID" value="OZJ02798.1"/>
    <property type="molecule type" value="Genomic_DNA"/>
</dbReference>
<name>A0A261XWU8_9FUNG</name>
<feature type="compositionally biased region" description="Low complexity" evidence="3">
    <location>
        <begin position="41"/>
        <end position="53"/>
    </location>
</feature>
<feature type="region of interest" description="Disordered" evidence="3">
    <location>
        <begin position="267"/>
        <end position="315"/>
    </location>
</feature>
<dbReference type="InterPro" id="IPR039883">
    <property type="entry name" value="Fcf2/DNTTIP2"/>
</dbReference>
<feature type="compositionally biased region" description="Acidic residues" evidence="3">
    <location>
        <begin position="174"/>
        <end position="209"/>
    </location>
</feature>